<organism evidence="2 3">
    <name type="scientific">Adiantum capillus-veneris</name>
    <name type="common">Maidenhair fern</name>
    <dbReference type="NCBI Taxonomy" id="13818"/>
    <lineage>
        <taxon>Eukaryota</taxon>
        <taxon>Viridiplantae</taxon>
        <taxon>Streptophyta</taxon>
        <taxon>Embryophyta</taxon>
        <taxon>Tracheophyta</taxon>
        <taxon>Polypodiopsida</taxon>
        <taxon>Polypodiidae</taxon>
        <taxon>Polypodiales</taxon>
        <taxon>Pteridineae</taxon>
        <taxon>Pteridaceae</taxon>
        <taxon>Vittarioideae</taxon>
        <taxon>Adiantum</taxon>
    </lineage>
</organism>
<reference evidence="2" key="1">
    <citation type="submission" date="2021-01" db="EMBL/GenBank/DDBJ databases">
        <title>Adiantum capillus-veneris genome.</title>
        <authorList>
            <person name="Fang Y."/>
            <person name="Liao Q."/>
        </authorList>
    </citation>
    <scope>NUCLEOTIDE SEQUENCE</scope>
    <source>
        <strain evidence="2">H3</strain>
        <tissue evidence="2">Leaf</tissue>
    </source>
</reference>
<dbReference type="PANTHER" id="PTHR33334:SF5">
    <property type="entry name" value="PROTEIN LNK2"/>
    <property type="match status" value="1"/>
</dbReference>
<dbReference type="InterPro" id="IPR039928">
    <property type="entry name" value="LNK"/>
</dbReference>
<feature type="compositionally biased region" description="Polar residues" evidence="1">
    <location>
        <begin position="57"/>
        <end position="66"/>
    </location>
</feature>
<dbReference type="GO" id="GO:0006355">
    <property type="term" value="P:regulation of DNA-templated transcription"/>
    <property type="evidence" value="ECO:0007669"/>
    <property type="project" value="InterPro"/>
</dbReference>
<feature type="compositionally biased region" description="Low complexity" evidence="1">
    <location>
        <begin position="351"/>
        <end position="363"/>
    </location>
</feature>
<dbReference type="EMBL" id="JABFUD020000002">
    <property type="protein sequence ID" value="KAI5082768.1"/>
    <property type="molecule type" value="Genomic_DNA"/>
</dbReference>
<evidence type="ECO:0000313" key="3">
    <source>
        <dbReference type="Proteomes" id="UP000886520"/>
    </source>
</evidence>
<feature type="region of interest" description="Disordered" evidence="1">
    <location>
        <begin position="33"/>
        <end position="66"/>
    </location>
</feature>
<name>A0A9D4VAR3_ADICA</name>
<sequence>MDCSLSTWPSFTQFDDLTWMGLGDIDPLESLDRSFDNDSQYTETSFSNPGKPVSPAAKTSLSHTSPQLVHTKSDDFYRLTSAESLVATRWESINVVDLASVLDNFPSNKDSPTPGDEDVYDLYSESIVMQGEPPLSGDVDMFMSDSMSEMADVNNTVLTSDDKSPMNDATVISSDHSSLSSTQEDTKCEVSVVDDDSPPASVNVSGSLSGSFLQKDMENPGRVRGDCYAQHVNYVENRRGGSRTNMVQPSGCFALDPMNLHGCANAMPSSHGALNLKQSIAPQQHACIQPGMMIHRSNPQPTSGTAQLYDREQVVQHSPMHIGENYPAIFDQQVRMVDAARVTSELKRNRAQANRARRLAASQRRAKKYPLQKLIRMSSSPASTRDKLDQNLSGVMPHQPLQPVSQSHANTSTSNSQAPTFMPVVLQGPSTHLASSHELLSHANCMHGAPYYGYQHPSTVHHEDKLTPSSGCNSFQPRHSDQDAQSLSAIPSSAARNATNSTQSLDVVLLNQLQSIVNKMNVDMRLCIRDALYRLARSSKYRQSRAENLSGSDVNSSHLEAMETNTNSIDRWIVNMLFCKQPAPFEAHSQPYFLHASSNVMDNANIDSNMQQWNSCGSPLSLQDQPLHVLTEVLPSDGIADERLIWVSCKERA</sequence>
<feature type="compositionally biased region" description="Polar residues" evidence="1">
    <location>
        <begin position="37"/>
        <end position="48"/>
    </location>
</feature>
<feature type="region of interest" description="Disordered" evidence="1">
    <location>
        <begin position="348"/>
        <end position="420"/>
    </location>
</feature>
<evidence type="ECO:0000313" key="2">
    <source>
        <dbReference type="EMBL" id="KAI5082768.1"/>
    </source>
</evidence>
<gene>
    <name evidence="2" type="ORF">GOP47_0002511</name>
</gene>
<keyword evidence="3" id="KW-1185">Reference proteome</keyword>
<proteinExistence type="predicted"/>
<accession>A0A9D4VAR3</accession>
<feature type="region of interest" description="Disordered" evidence="1">
    <location>
        <begin position="460"/>
        <end position="487"/>
    </location>
</feature>
<evidence type="ECO:0000256" key="1">
    <source>
        <dbReference type="SAM" id="MobiDB-lite"/>
    </source>
</evidence>
<feature type="compositionally biased region" description="Polar residues" evidence="1">
    <location>
        <begin position="467"/>
        <end position="487"/>
    </location>
</feature>
<protein>
    <submittedName>
        <fullName evidence="2">Uncharacterized protein</fullName>
    </submittedName>
</protein>
<feature type="compositionally biased region" description="Polar residues" evidence="1">
    <location>
        <begin position="402"/>
        <end position="419"/>
    </location>
</feature>
<dbReference type="Proteomes" id="UP000886520">
    <property type="component" value="Chromosome 3"/>
</dbReference>
<dbReference type="GO" id="GO:0007623">
    <property type="term" value="P:circadian rhythm"/>
    <property type="evidence" value="ECO:0007669"/>
    <property type="project" value="InterPro"/>
</dbReference>
<dbReference type="OrthoDB" id="618331at2759"/>
<dbReference type="AlphaFoldDB" id="A0A9D4VAR3"/>
<dbReference type="PANTHER" id="PTHR33334">
    <property type="entry name" value="PROTEIN LNK1"/>
    <property type="match status" value="1"/>
</dbReference>
<comment type="caution">
    <text evidence="2">The sequence shown here is derived from an EMBL/GenBank/DDBJ whole genome shotgun (WGS) entry which is preliminary data.</text>
</comment>